<name>A0A2T0ZQJ4_9ACTN</name>
<dbReference type="AlphaFoldDB" id="A0A2T0ZQJ4"/>
<dbReference type="Proteomes" id="UP000237752">
    <property type="component" value="Unassembled WGS sequence"/>
</dbReference>
<sequence length="47" mass="5097">MNKSGTTINRMPLISIFVAALPGRRMDLSATNGKIRTGLPVPIVPYK</sequence>
<proteinExistence type="predicted"/>
<gene>
    <name evidence="1" type="ORF">CLV47_12089</name>
</gene>
<accession>A0A2T0ZQJ4</accession>
<evidence type="ECO:0000313" key="1">
    <source>
        <dbReference type="EMBL" id="PRZ38622.1"/>
    </source>
</evidence>
<organism evidence="1 2">
    <name type="scientific">Antricoccus suffuscus</name>
    <dbReference type="NCBI Taxonomy" id="1629062"/>
    <lineage>
        <taxon>Bacteria</taxon>
        <taxon>Bacillati</taxon>
        <taxon>Actinomycetota</taxon>
        <taxon>Actinomycetes</taxon>
        <taxon>Geodermatophilales</taxon>
        <taxon>Antricoccaceae</taxon>
        <taxon>Antricoccus</taxon>
    </lineage>
</organism>
<keyword evidence="2" id="KW-1185">Reference proteome</keyword>
<dbReference type="EMBL" id="PVUE01000020">
    <property type="protein sequence ID" value="PRZ38622.1"/>
    <property type="molecule type" value="Genomic_DNA"/>
</dbReference>
<protein>
    <submittedName>
        <fullName evidence="1">Uncharacterized protein</fullName>
    </submittedName>
</protein>
<reference evidence="1 2" key="1">
    <citation type="submission" date="2018-03" db="EMBL/GenBank/DDBJ databases">
        <title>Genomic Encyclopedia of Archaeal and Bacterial Type Strains, Phase II (KMG-II): from individual species to whole genera.</title>
        <authorList>
            <person name="Goeker M."/>
        </authorList>
    </citation>
    <scope>NUCLEOTIDE SEQUENCE [LARGE SCALE GENOMIC DNA]</scope>
    <source>
        <strain evidence="1 2">DSM 100065</strain>
    </source>
</reference>
<comment type="caution">
    <text evidence="1">The sequence shown here is derived from an EMBL/GenBank/DDBJ whole genome shotgun (WGS) entry which is preliminary data.</text>
</comment>
<evidence type="ECO:0000313" key="2">
    <source>
        <dbReference type="Proteomes" id="UP000237752"/>
    </source>
</evidence>